<comment type="caution">
    <text evidence="4">The sequence shown here is derived from an EMBL/GenBank/DDBJ whole genome shotgun (WGS) entry which is preliminary data.</text>
</comment>
<keyword evidence="3" id="KW-0808">Transferase</keyword>
<evidence type="ECO:0000313" key="5">
    <source>
        <dbReference type="Proteomes" id="UP001314263"/>
    </source>
</evidence>
<dbReference type="Gene3D" id="3.40.50.150">
    <property type="entry name" value="Vaccinia Virus protein VP39"/>
    <property type="match status" value="1"/>
</dbReference>
<name>A0AAV1I455_9CHLO</name>
<gene>
    <name evidence="4" type="ORF">CVIRNUC_004712</name>
</gene>
<accession>A0AAV1I455</accession>
<evidence type="ECO:0000256" key="2">
    <source>
        <dbReference type="ARBA" id="ARBA00022603"/>
    </source>
</evidence>
<organism evidence="4 5">
    <name type="scientific">Coccomyxa viridis</name>
    <dbReference type="NCBI Taxonomy" id="1274662"/>
    <lineage>
        <taxon>Eukaryota</taxon>
        <taxon>Viridiplantae</taxon>
        <taxon>Chlorophyta</taxon>
        <taxon>core chlorophytes</taxon>
        <taxon>Trebouxiophyceae</taxon>
        <taxon>Trebouxiophyceae incertae sedis</taxon>
        <taxon>Coccomyxaceae</taxon>
        <taxon>Coccomyxa</taxon>
    </lineage>
</organism>
<dbReference type="SUPFAM" id="SSF53335">
    <property type="entry name" value="S-adenosyl-L-methionine-dependent methyltransferases"/>
    <property type="match status" value="1"/>
</dbReference>
<dbReference type="Proteomes" id="UP001314263">
    <property type="component" value="Unassembled WGS sequence"/>
</dbReference>
<proteinExistence type="inferred from homology"/>
<evidence type="ECO:0000313" key="4">
    <source>
        <dbReference type="EMBL" id="CAK0779179.1"/>
    </source>
</evidence>
<dbReference type="AlphaFoldDB" id="A0AAV1I455"/>
<dbReference type="EMBL" id="CAUYUE010000005">
    <property type="protein sequence ID" value="CAK0779179.1"/>
    <property type="molecule type" value="Genomic_DNA"/>
</dbReference>
<sequence length="468" mass="50164">MLASEPVAAMALLRSLHSCSGPPAYRMLPSLCSGQLSAQPWVLQTSAAAHERQPSSCAPRQACLHFSQPGEVWSRLRGGPARRCKPVSAAKERDPGSWDHSPEWMGNQGGGWGRDAGVVVFQQESRHGNGTVAVTAHAASCPLWERDNRGMQEWRTMRFNEVTRQSVGRVRVPQRADGAAALEMQPECLAMEYLKTMASAAAAVMGQSQNKPLRRRCLTAAESTEFRPCALCIGTGGGSLPLFLAHHFPGMLVQAVDLDPVVLAAATEAMGFPCDRPGLEVHEADGVAFLANRVYDIQSRAAPYVDFLFLDVFDGDDLIPDEFTQADGAFVQSLADALHPQHGTIVVNMHCGPRPRLGENLLRQLRGLPPLTFDEGSPEAAAVLRYAGALKRTLLDDVSNISLAPGAAFIVGADKQFNAAVVVSRGLELSATYPSAMAELALAADTIGRKAGFCFEAGERASRGLLKV</sequence>
<comment type="similarity">
    <text evidence="1">Belongs to the methyltransferase superfamily.</text>
</comment>
<evidence type="ECO:0000256" key="3">
    <source>
        <dbReference type="ARBA" id="ARBA00022679"/>
    </source>
</evidence>
<dbReference type="PANTHER" id="PTHR12176">
    <property type="entry name" value="SAM-DEPENDENT METHYLTRANSFERASE SUPERFAMILY PROTEIN"/>
    <property type="match status" value="1"/>
</dbReference>
<dbReference type="InterPro" id="IPR029063">
    <property type="entry name" value="SAM-dependent_MTases_sf"/>
</dbReference>
<dbReference type="GO" id="GO:0032259">
    <property type="term" value="P:methylation"/>
    <property type="evidence" value="ECO:0007669"/>
    <property type="project" value="UniProtKB-KW"/>
</dbReference>
<reference evidence="4 5" key="1">
    <citation type="submission" date="2023-10" db="EMBL/GenBank/DDBJ databases">
        <authorList>
            <person name="Maclean D."/>
            <person name="Macfadyen A."/>
        </authorList>
    </citation>
    <scope>NUCLEOTIDE SEQUENCE [LARGE SCALE GENOMIC DNA]</scope>
</reference>
<dbReference type="GO" id="GO:0008168">
    <property type="term" value="F:methyltransferase activity"/>
    <property type="evidence" value="ECO:0007669"/>
    <property type="project" value="UniProtKB-KW"/>
</dbReference>
<evidence type="ECO:0000256" key="1">
    <source>
        <dbReference type="ARBA" id="ARBA00008361"/>
    </source>
</evidence>
<keyword evidence="2" id="KW-0489">Methyltransferase</keyword>
<protein>
    <submittedName>
        <fullName evidence="4">Uncharacterized protein</fullName>
    </submittedName>
</protein>
<keyword evidence="5" id="KW-1185">Reference proteome</keyword>
<dbReference type="InterPro" id="IPR051419">
    <property type="entry name" value="Lys/N-term_MeTrsfase_sf"/>
</dbReference>
<dbReference type="PANTHER" id="PTHR12176:SF56">
    <property type="entry name" value="OS04G0510700 PROTEIN"/>
    <property type="match status" value="1"/>
</dbReference>